<keyword evidence="6" id="KW-1185">Reference proteome</keyword>
<keyword evidence="1 2" id="KW-0732">Signal</keyword>
<protein>
    <recommendedName>
        <fullName evidence="7">T9SS type A sorting domain-containing protein</fullName>
    </recommendedName>
</protein>
<comment type="caution">
    <text evidence="5">The sequence shown here is derived from an EMBL/GenBank/DDBJ whole genome shotgun (WGS) entry which is preliminary data.</text>
</comment>
<organism evidence="5 6">
    <name type="scientific">Bizionia arctica</name>
    <dbReference type="NCBI Taxonomy" id="1495645"/>
    <lineage>
        <taxon>Bacteria</taxon>
        <taxon>Pseudomonadati</taxon>
        <taxon>Bacteroidota</taxon>
        <taxon>Flavobacteriia</taxon>
        <taxon>Flavobacteriales</taxon>
        <taxon>Flavobacteriaceae</taxon>
        <taxon>Bizionia</taxon>
    </lineage>
</organism>
<proteinExistence type="predicted"/>
<dbReference type="Pfam" id="PF24595">
    <property type="entry name" value="DUF7619"/>
    <property type="match status" value="1"/>
</dbReference>
<sequence length="1261" mass="138663">MKKKLLLLLLSFLFSLNHYSQSSIISQVKDCTTGCSDLTIDFDGPSPTLNYNVASIPNNPPASYSGLENQLFSNIDDIWSDEVILPFTFSFYGETYDSLIIGANGVISFNVSNAGGPNGWSFGESLPNNTNTTLSQANIFWAGHDVYPSAGNGDHEIGYEVFGAAPNRMFVASFFNVAQYDCEDLKTTQMVVLYETTNIIEVHILDKPVCQTWNSGNAVLGIQNPAGTEAVVPPGRNTGAWEATNESWRFSPAGNGFENEYAWYNEAGVLITTDTSINVCPTINETYTAEVNYYDPSLGAYQTVTETVILYVTVSGEALEDLKTCNVIETDVDFDLTVQTEVITGGSTCSIVSYYTSIVDAENDTNAIANPEYYSNISNPETIYVRVQDIDSGSYETTMFNLVVNLFPEIYASELLMCPTNVGFATFQLSDMDNDITGGNTDNTVSYYTSYSDAENAVNMLPDVYENETANNQVIYARVEAQTNACYSIAECFLNVNSGVVLENIGDLIQCDAGGVSSFDLFAHIEQHLNGNIQPEEVTFFETQEDAYNETNVISLPDNYTNTSNPQTIFVRAQVLNSECISYGNFVISVEDGTAINTPTPFVSCDYDGVEDGLYLFNLTEKNTEILEGLDPNAYAISYYETEADAMIATNALNATAYYNTVPNLQTVYARVENLLAGCIVITTLELIIDTECAIACQQSDTFCYEANNTTEYTYTSENGAPLTIVFTAGKVENDWDELLILDSDGVTNLNEANPYGNNGDLTGLTFTSSGDTITVFVQSDASVSCANSSFLTPISFYLYCEDAVGVIHVNAFYDENSNTVFDASETNFNAGVFTYEVNNDGIINYVNSSNGNFAIPNTEAGNSYDISFVMYDGYQDCLNQTFTLVEDVVPVEGEISEVNFPLTQLSDCNDIAVHIISYVPPRPGQTLINYLVVENLGSLPVSGSIEFTHDDLVTLNTVSGVDTGNTITNTPTGFILNFNNLTPGYEEQVSVQLNVSTSLNIGDYITNSVVYNETDININNNASSLTEAIVNSYDPNNKIESHGPEIKLDDFTDQDYLYYTINFQNLGTAEALEVRVEDVLDSQLDASTFKMLNASHDYVVTRTDNNLIWNFDAINLPSESMDEPNSHGYVYFKVKPLAGYQDGDIIPNTADIYFDFNPAITTNTFETEFVTTLSVNDFSTVLYSMYPNPANNTVHVQFDKAVAENLVVNIYNVQGKLVSKINSISNNNKISFNVSNLSQGMYFVELKGESFIIKEKLIIK</sequence>
<dbReference type="RefSeq" id="WP_188466470.1">
    <property type="nucleotide sequence ID" value="NZ_BMFQ01000004.1"/>
</dbReference>
<dbReference type="AlphaFoldDB" id="A0A917LTY7"/>
<evidence type="ECO:0000256" key="2">
    <source>
        <dbReference type="SAM" id="SignalP"/>
    </source>
</evidence>
<feature type="signal peptide" evidence="2">
    <location>
        <begin position="1"/>
        <end position="20"/>
    </location>
</feature>
<evidence type="ECO:0000313" key="6">
    <source>
        <dbReference type="Proteomes" id="UP000625976"/>
    </source>
</evidence>
<evidence type="ECO:0000313" key="5">
    <source>
        <dbReference type="EMBL" id="GGG57693.1"/>
    </source>
</evidence>
<dbReference type="Pfam" id="PF18962">
    <property type="entry name" value="Por_Secre_tail"/>
    <property type="match status" value="1"/>
</dbReference>
<accession>A0A917LTY7</accession>
<reference evidence="5" key="2">
    <citation type="submission" date="2020-09" db="EMBL/GenBank/DDBJ databases">
        <authorList>
            <person name="Sun Q."/>
            <person name="Zhou Y."/>
        </authorList>
    </citation>
    <scope>NUCLEOTIDE SEQUENCE</scope>
    <source>
        <strain evidence="5">CGMCC 1.12751</strain>
    </source>
</reference>
<name>A0A917LTY7_9FLAO</name>
<feature type="domain" description="Secretion system C-terminal sorting" evidence="3">
    <location>
        <begin position="1186"/>
        <end position="1260"/>
    </location>
</feature>
<evidence type="ECO:0000259" key="4">
    <source>
        <dbReference type="Pfam" id="PF24595"/>
    </source>
</evidence>
<evidence type="ECO:0000256" key="1">
    <source>
        <dbReference type="ARBA" id="ARBA00022729"/>
    </source>
</evidence>
<dbReference type="Proteomes" id="UP000625976">
    <property type="component" value="Unassembled WGS sequence"/>
</dbReference>
<dbReference type="NCBIfam" id="TIGR04183">
    <property type="entry name" value="Por_Secre_tail"/>
    <property type="match status" value="1"/>
</dbReference>
<feature type="domain" description="DUF7619" evidence="4">
    <location>
        <begin position="1035"/>
        <end position="1169"/>
    </location>
</feature>
<dbReference type="InterPro" id="IPR026444">
    <property type="entry name" value="Secre_tail"/>
</dbReference>
<evidence type="ECO:0000259" key="3">
    <source>
        <dbReference type="Pfam" id="PF18962"/>
    </source>
</evidence>
<dbReference type="EMBL" id="BMFQ01000004">
    <property type="protein sequence ID" value="GGG57693.1"/>
    <property type="molecule type" value="Genomic_DNA"/>
</dbReference>
<reference evidence="5" key="1">
    <citation type="journal article" date="2014" name="Int. J. Syst. Evol. Microbiol.">
        <title>Complete genome sequence of Corynebacterium casei LMG S-19264T (=DSM 44701T), isolated from a smear-ripened cheese.</title>
        <authorList>
            <consortium name="US DOE Joint Genome Institute (JGI-PGF)"/>
            <person name="Walter F."/>
            <person name="Albersmeier A."/>
            <person name="Kalinowski J."/>
            <person name="Ruckert C."/>
        </authorList>
    </citation>
    <scope>NUCLEOTIDE SEQUENCE</scope>
    <source>
        <strain evidence="5">CGMCC 1.12751</strain>
    </source>
</reference>
<dbReference type="InterPro" id="IPR055353">
    <property type="entry name" value="DUF7619"/>
</dbReference>
<feature type="chain" id="PRO_5037149824" description="T9SS type A sorting domain-containing protein" evidence="2">
    <location>
        <begin position="21"/>
        <end position="1261"/>
    </location>
</feature>
<gene>
    <name evidence="5" type="ORF">GCM10010976_30670</name>
</gene>
<evidence type="ECO:0008006" key="7">
    <source>
        <dbReference type="Google" id="ProtNLM"/>
    </source>
</evidence>